<dbReference type="GO" id="GO:0003676">
    <property type="term" value="F:nucleic acid binding"/>
    <property type="evidence" value="ECO:0007669"/>
    <property type="project" value="InterPro"/>
</dbReference>
<feature type="domain" description="CCHC-type" evidence="4">
    <location>
        <begin position="318"/>
        <end position="331"/>
    </location>
</feature>
<proteinExistence type="predicted"/>
<accession>A0AAQ3P9F7</accession>
<dbReference type="Pfam" id="PF14223">
    <property type="entry name" value="Retrotran_gag_2"/>
    <property type="match status" value="1"/>
</dbReference>
<evidence type="ECO:0000256" key="1">
    <source>
        <dbReference type="ARBA" id="ARBA00022670"/>
    </source>
</evidence>
<dbReference type="GO" id="GO:0006508">
    <property type="term" value="P:proteolysis"/>
    <property type="evidence" value="ECO:0007669"/>
    <property type="project" value="UniProtKB-KW"/>
</dbReference>
<dbReference type="Pfam" id="PF00665">
    <property type="entry name" value="rve"/>
    <property type="match status" value="1"/>
</dbReference>
<dbReference type="Pfam" id="PF13976">
    <property type="entry name" value="gag_pre-integrs"/>
    <property type="match status" value="1"/>
</dbReference>
<evidence type="ECO:0000256" key="3">
    <source>
        <dbReference type="SAM" id="MobiDB-lite"/>
    </source>
</evidence>
<dbReference type="PANTHER" id="PTHR42648">
    <property type="entry name" value="TRANSPOSASE, PUTATIVE-RELATED"/>
    <property type="match status" value="1"/>
</dbReference>
<dbReference type="SUPFAM" id="SSF57756">
    <property type="entry name" value="Retrovirus zinc finger-like domains"/>
    <property type="match status" value="1"/>
</dbReference>
<keyword evidence="2" id="KW-0862">Zinc</keyword>
<feature type="domain" description="Integrase catalytic" evidence="5">
    <location>
        <begin position="551"/>
        <end position="732"/>
    </location>
</feature>
<feature type="compositionally biased region" description="Basic and acidic residues" evidence="3">
    <location>
        <begin position="286"/>
        <end position="299"/>
    </location>
</feature>
<keyword evidence="7" id="KW-1185">Reference proteome</keyword>
<evidence type="ECO:0000256" key="2">
    <source>
        <dbReference type="PROSITE-ProRule" id="PRU00047"/>
    </source>
</evidence>
<feature type="compositionally biased region" description="Basic residues" evidence="3">
    <location>
        <begin position="261"/>
        <end position="274"/>
    </location>
</feature>
<dbReference type="Gene3D" id="3.30.420.10">
    <property type="entry name" value="Ribonuclease H-like superfamily/Ribonuclease H"/>
    <property type="match status" value="1"/>
</dbReference>
<reference evidence="6 7" key="1">
    <citation type="journal article" date="2023" name="Life. Sci Alliance">
        <title>Evolutionary insights into 3D genome organization and epigenetic landscape of Vigna mungo.</title>
        <authorList>
            <person name="Junaid A."/>
            <person name="Singh B."/>
            <person name="Bhatia S."/>
        </authorList>
    </citation>
    <scope>NUCLEOTIDE SEQUENCE [LARGE SCALE GENOMIC DNA]</scope>
    <source>
        <strain evidence="6">Urdbean</strain>
    </source>
</reference>
<dbReference type="EMBL" id="CP144700">
    <property type="protein sequence ID" value="WVZ24270.1"/>
    <property type="molecule type" value="Genomic_DNA"/>
</dbReference>
<keyword evidence="2" id="KW-0863">Zinc-finger</keyword>
<evidence type="ECO:0000313" key="7">
    <source>
        <dbReference type="Proteomes" id="UP001374535"/>
    </source>
</evidence>
<dbReference type="Proteomes" id="UP001374535">
    <property type="component" value="Chromosome 1"/>
</dbReference>
<dbReference type="InterPro" id="IPR039537">
    <property type="entry name" value="Retrotran_Ty1/copia-like"/>
</dbReference>
<dbReference type="InterPro" id="IPR001878">
    <property type="entry name" value="Znf_CCHC"/>
</dbReference>
<dbReference type="PANTHER" id="PTHR42648:SF18">
    <property type="entry name" value="RETROTRANSPOSON, UNCLASSIFIED-LIKE PROTEIN"/>
    <property type="match status" value="1"/>
</dbReference>
<dbReference type="GO" id="GO:0008233">
    <property type="term" value="F:peptidase activity"/>
    <property type="evidence" value="ECO:0007669"/>
    <property type="project" value="UniProtKB-KW"/>
</dbReference>
<evidence type="ECO:0000259" key="4">
    <source>
        <dbReference type="PROSITE" id="PS50158"/>
    </source>
</evidence>
<dbReference type="Gene3D" id="4.10.60.10">
    <property type="entry name" value="Zinc finger, CCHC-type"/>
    <property type="match status" value="1"/>
</dbReference>
<keyword evidence="1" id="KW-0645">Protease</keyword>
<evidence type="ECO:0000259" key="5">
    <source>
        <dbReference type="PROSITE" id="PS50994"/>
    </source>
</evidence>
<feature type="compositionally biased region" description="Basic and acidic residues" evidence="3">
    <location>
        <begin position="834"/>
        <end position="846"/>
    </location>
</feature>
<dbReference type="AlphaFoldDB" id="A0AAQ3P9F7"/>
<evidence type="ECO:0000313" key="6">
    <source>
        <dbReference type="EMBL" id="WVZ24270.1"/>
    </source>
</evidence>
<keyword evidence="1" id="KW-0378">Hydrolase</keyword>
<dbReference type="PROSITE" id="PS50158">
    <property type="entry name" value="ZF_CCHC"/>
    <property type="match status" value="1"/>
</dbReference>
<gene>
    <name evidence="6" type="ORF">V8G54_002814</name>
</gene>
<dbReference type="InterPro" id="IPR036875">
    <property type="entry name" value="Znf_CCHC_sf"/>
</dbReference>
<feature type="compositionally biased region" description="Acidic residues" evidence="3">
    <location>
        <begin position="824"/>
        <end position="833"/>
    </location>
</feature>
<dbReference type="PROSITE" id="PS50994">
    <property type="entry name" value="INTEGRASE"/>
    <property type="match status" value="1"/>
</dbReference>
<dbReference type="InterPro" id="IPR001584">
    <property type="entry name" value="Integrase_cat-core"/>
</dbReference>
<feature type="region of interest" description="Disordered" evidence="3">
    <location>
        <begin position="260"/>
        <end position="308"/>
    </location>
</feature>
<dbReference type="Pfam" id="PF22936">
    <property type="entry name" value="Pol_BBD"/>
    <property type="match status" value="1"/>
</dbReference>
<dbReference type="InterPro" id="IPR054722">
    <property type="entry name" value="PolX-like_BBD"/>
</dbReference>
<dbReference type="GO" id="GO:0008270">
    <property type="term" value="F:zinc ion binding"/>
    <property type="evidence" value="ECO:0007669"/>
    <property type="project" value="UniProtKB-KW"/>
</dbReference>
<dbReference type="InterPro" id="IPR057670">
    <property type="entry name" value="SH3_retrovirus"/>
</dbReference>
<dbReference type="InterPro" id="IPR036397">
    <property type="entry name" value="RNaseH_sf"/>
</dbReference>
<organism evidence="6 7">
    <name type="scientific">Vigna mungo</name>
    <name type="common">Black gram</name>
    <name type="synonym">Phaseolus mungo</name>
    <dbReference type="NCBI Taxonomy" id="3915"/>
    <lineage>
        <taxon>Eukaryota</taxon>
        <taxon>Viridiplantae</taxon>
        <taxon>Streptophyta</taxon>
        <taxon>Embryophyta</taxon>
        <taxon>Tracheophyta</taxon>
        <taxon>Spermatophyta</taxon>
        <taxon>Magnoliopsida</taxon>
        <taxon>eudicotyledons</taxon>
        <taxon>Gunneridae</taxon>
        <taxon>Pentapetalae</taxon>
        <taxon>rosids</taxon>
        <taxon>fabids</taxon>
        <taxon>Fabales</taxon>
        <taxon>Fabaceae</taxon>
        <taxon>Papilionoideae</taxon>
        <taxon>50 kb inversion clade</taxon>
        <taxon>NPAAA clade</taxon>
        <taxon>indigoferoid/millettioid clade</taxon>
        <taxon>Phaseoleae</taxon>
        <taxon>Vigna</taxon>
    </lineage>
</organism>
<feature type="region of interest" description="Disordered" evidence="3">
    <location>
        <begin position="819"/>
        <end position="846"/>
    </location>
</feature>
<dbReference type="InterPro" id="IPR025724">
    <property type="entry name" value="GAG-pre-integrase_dom"/>
</dbReference>
<keyword evidence="2" id="KW-0479">Metal-binding</keyword>
<sequence length="860" mass="99071">MELHQMYVKTTFLNGNIDGTIYMVQPENFVLGDLKHMDACVLRCLLGEPVVVVGASSYIKKVDLGLKPMVADLSSSQLLILTDKNWNRWSTQMRVMFRVQGVSGVVEKAEADLSGKEGQEKEFKQKDDKALMLIHQCMGYFGTMLFGRRRALRRWYEHLELEEGDRISDFFSQIITITNQMKACGEVVTDIMIIEKIMRSLPEMFDHIVVAIEELRDVGKLKLEELQISLEAYGMRKRERKSKRDDQALKVKHVKGEEKKKFKKWERKPRKGKWKKEGNSADTEEPNEKSDTNTSDSKDKKHYKKGLKKKKDKRNIECFNCHKYGHFASECFPKKSKEKKSKEKEAHVVEEDSDTETTLTLMVMTSTECVRPLNKNRYLDSGCSNHMTCNKGWLVNINHTKKSKVKFADDSTLKVEGVGDVVINRRNGSQVVISNVLYVPDMKCNLLSIGQLVEKGFTVIMGNQNRVELYDSKSRLVLISKISENITFQVCFDGAKNVQCLSAVKNEENWKWHLRFGHLNFRDLERLEEKAMVTSMPPISLPIDACKSCLAGKQPRKAFQSKIEMRSKGCLEIVHSDICGPLDVPSLGGNKYFIVFIDEFSRMSWVYVIRMKGETLEVFKKYIANVERESNKTLKVLRTDDGGEFTSHAFEEFCQKKGINHEITAPYTPQHNALVERRNRTIMNTTRCLLKEKNVPRNLWAEAVATAVYLLNRCPTKLIKGKVPLEVWTGTTPSVKRLKVFGSLAFVHVADQKCAKLEDKSEPMVFMGYHPTRAYKLYDPMKQRMVISRDVLVLEKESWNWDHMHENSKKILIRGTIDDHGEEGTEAEPETEDVSDKGNNVRDEDRRPRRQIEIVEIFRL</sequence>
<dbReference type="GO" id="GO:0015074">
    <property type="term" value="P:DNA integration"/>
    <property type="evidence" value="ECO:0007669"/>
    <property type="project" value="InterPro"/>
</dbReference>
<dbReference type="InterPro" id="IPR012337">
    <property type="entry name" value="RNaseH-like_sf"/>
</dbReference>
<dbReference type="Pfam" id="PF25597">
    <property type="entry name" value="SH3_retrovirus"/>
    <property type="match status" value="1"/>
</dbReference>
<name>A0AAQ3P9F7_VIGMU</name>
<protein>
    <submittedName>
        <fullName evidence="6">Uncharacterized protein</fullName>
    </submittedName>
</protein>
<dbReference type="SUPFAM" id="SSF53098">
    <property type="entry name" value="Ribonuclease H-like"/>
    <property type="match status" value="1"/>
</dbReference>